<reference evidence="2" key="1">
    <citation type="submission" date="2022-08" db="EMBL/GenBank/DDBJ databases">
        <authorList>
            <person name="Gutierrez-Valencia J."/>
        </authorList>
    </citation>
    <scope>NUCLEOTIDE SEQUENCE</scope>
</reference>
<organism evidence="2 3">
    <name type="scientific">Linum tenue</name>
    <dbReference type="NCBI Taxonomy" id="586396"/>
    <lineage>
        <taxon>Eukaryota</taxon>
        <taxon>Viridiplantae</taxon>
        <taxon>Streptophyta</taxon>
        <taxon>Embryophyta</taxon>
        <taxon>Tracheophyta</taxon>
        <taxon>Spermatophyta</taxon>
        <taxon>Magnoliopsida</taxon>
        <taxon>eudicotyledons</taxon>
        <taxon>Gunneridae</taxon>
        <taxon>Pentapetalae</taxon>
        <taxon>rosids</taxon>
        <taxon>fabids</taxon>
        <taxon>Malpighiales</taxon>
        <taxon>Linaceae</taxon>
        <taxon>Linum</taxon>
    </lineage>
</organism>
<protein>
    <submittedName>
        <fullName evidence="2">Uncharacterized protein</fullName>
    </submittedName>
</protein>
<dbReference type="EMBL" id="CAMGYJ010000005">
    <property type="protein sequence ID" value="CAI0422757.1"/>
    <property type="molecule type" value="Genomic_DNA"/>
</dbReference>
<name>A0AAV0KKA0_9ROSI</name>
<dbReference type="Proteomes" id="UP001154282">
    <property type="component" value="Unassembled WGS sequence"/>
</dbReference>
<evidence type="ECO:0000313" key="2">
    <source>
        <dbReference type="EMBL" id="CAI0422757.1"/>
    </source>
</evidence>
<evidence type="ECO:0000313" key="3">
    <source>
        <dbReference type="Proteomes" id="UP001154282"/>
    </source>
</evidence>
<gene>
    <name evidence="1" type="ORF">LITE_LOCUS19218</name>
    <name evidence="2" type="ORF">LITE_LOCUS19250</name>
</gene>
<accession>A0AAV0KKA0</accession>
<dbReference type="AlphaFoldDB" id="A0AAV0KKA0"/>
<evidence type="ECO:0000313" key="1">
    <source>
        <dbReference type="EMBL" id="CAI0422662.1"/>
    </source>
</evidence>
<keyword evidence="3" id="KW-1185">Reference proteome</keyword>
<dbReference type="EMBL" id="CAMGYJ010000005">
    <property type="protein sequence ID" value="CAI0422662.1"/>
    <property type="molecule type" value="Genomic_DNA"/>
</dbReference>
<comment type="caution">
    <text evidence="2">The sequence shown here is derived from an EMBL/GenBank/DDBJ whole genome shotgun (WGS) entry which is preliminary data.</text>
</comment>
<sequence>MPAKKMRRLHIAPRLEDLPDLSVSLIQGDGNMLIVKEVFIEFQRKGG</sequence>
<proteinExistence type="predicted"/>